<proteinExistence type="predicted"/>
<dbReference type="OrthoDB" id="6759373at2759"/>
<dbReference type="EMBL" id="OV651814">
    <property type="protein sequence ID" value="CAH1106502.1"/>
    <property type="molecule type" value="Genomic_DNA"/>
</dbReference>
<organism evidence="1 2">
    <name type="scientific">Psylliodes chrysocephalus</name>
    <dbReference type="NCBI Taxonomy" id="3402493"/>
    <lineage>
        <taxon>Eukaryota</taxon>
        <taxon>Metazoa</taxon>
        <taxon>Ecdysozoa</taxon>
        <taxon>Arthropoda</taxon>
        <taxon>Hexapoda</taxon>
        <taxon>Insecta</taxon>
        <taxon>Pterygota</taxon>
        <taxon>Neoptera</taxon>
        <taxon>Endopterygota</taxon>
        <taxon>Coleoptera</taxon>
        <taxon>Polyphaga</taxon>
        <taxon>Cucujiformia</taxon>
        <taxon>Chrysomeloidea</taxon>
        <taxon>Chrysomelidae</taxon>
        <taxon>Galerucinae</taxon>
        <taxon>Alticini</taxon>
        <taxon>Psylliodes</taxon>
    </lineage>
</organism>
<sequence>MRYGHKHLEQAYRLQLKNRKQKRDESLQELELDIAKMVLFAYPSAPESMIECLAVQAFVDGLCDHEMQRILRLARHKTLGDVLSAALEYEAATLVSSGYSEVRTVKEEEQENKFDQLFHMIKTLIEKQPKTIRCWNCGEMGNVSSSRERPKNTTNQKTVPVTVQEGTVLPESSETIKSKAVARNCRESNACHGGTSEVQ</sequence>
<gene>
    <name evidence="1" type="ORF">PSYICH_LOCUS6761</name>
</gene>
<accession>A0A9P0CXJ5</accession>
<evidence type="ECO:0000313" key="2">
    <source>
        <dbReference type="Proteomes" id="UP001153636"/>
    </source>
</evidence>
<dbReference type="AlphaFoldDB" id="A0A9P0CXJ5"/>
<name>A0A9P0CXJ5_9CUCU</name>
<dbReference type="Proteomes" id="UP001153636">
    <property type="component" value="Chromosome 2"/>
</dbReference>
<keyword evidence="2" id="KW-1185">Reference proteome</keyword>
<protein>
    <submittedName>
        <fullName evidence="1">Uncharacterized protein</fullName>
    </submittedName>
</protein>
<evidence type="ECO:0000313" key="1">
    <source>
        <dbReference type="EMBL" id="CAH1106502.1"/>
    </source>
</evidence>
<dbReference type="PANTHER" id="PTHR45823:SF1">
    <property type="entry name" value="T-SNARE COILED-COIL HOMOLOGY DOMAIN-CONTAINING PROTEIN"/>
    <property type="match status" value="1"/>
</dbReference>
<dbReference type="PANTHER" id="PTHR45823">
    <property type="entry name" value="T-SNARE COILED-COIL HOMOLOGY DOMAIN-CONTAINING PROTEIN"/>
    <property type="match status" value="1"/>
</dbReference>
<reference evidence="1" key="1">
    <citation type="submission" date="2022-01" db="EMBL/GenBank/DDBJ databases">
        <authorList>
            <person name="King R."/>
        </authorList>
    </citation>
    <scope>NUCLEOTIDE SEQUENCE</scope>
</reference>